<reference evidence="1" key="1">
    <citation type="submission" date="2020-05" db="EMBL/GenBank/DDBJ databases">
        <authorList>
            <person name="Chiriac C."/>
            <person name="Salcher M."/>
            <person name="Ghai R."/>
            <person name="Kavagutti S V."/>
        </authorList>
    </citation>
    <scope>NUCLEOTIDE SEQUENCE</scope>
</reference>
<accession>A0A6J5S4Q5</accession>
<evidence type="ECO:0000313" key="1">
    <source>
        <dbReference type="EMBL" id="CAB4202626.1"/>
    </source>
</evidence>
<dbReference type="EMBL" id="LR797326">
    <property type="protein sequence ID" value="CAB4202626.1"/>
    <property type="molecule type" value="Genomic_DNA"/>
</dbReference>
<gene>
    <name evidence="1" type="ORF">UFOVP1366_38</name>
</gene>
<name>A0A6J5S4Q5_9CAUD</name>
<protein>
    <submittedName>
        <fullName evidence="1">Uncharacterized protein</fullName>
    </submittedName>
</protein>
<sequence>MTPEDGWVVIAARDTSGRWEAERTGPMNIREARDQWDAGMIDMAQRRVGATGEFVLLVHARTSVDKRRVPTFTIPANAATQSFRYR</sequence>
<proteinExistence type="predicted"/>
<organism evidence="1">
    <name type="scientific">uncultured Caudovirales phage</name>
    <dbReference type="NCBI Taxonomy" id="2100421"/>
    <lineage>
        <taxon>Viruses</taxon>
        <taxon>Duplodnaviria</taxon>
        <taxon>Heunggongvirae</taxon>
        <taxon>Uroviricota</taxon>
        <taxon>Caudoviricetes</taxon>
        <taxon>Peduoviridae</taxon>
        <taxon>Maltschvirus</taxon>
        <taxon>Maltschvirus maltsch</taxon>
    </lineage>
</organism>